<dbReference type="Proteomes" id="UP001331761">
    <property type="component" value="Unassembled WGS sequence"/>
</dbReference>
<gene>
    <name evidence="2" type="ORF">GCK32_010965</name>
</gene>
<feature type="signal peptide" evidence="1">
    <location>
        <begin position="1"/>
        <end position="18"/>
    </location>
</feature>
<accession>A0AAN8IR46</accession>
<comment type="caution">
    <text evidence="2">The sequence shown here is derived from an EMBL/GenBank/DDBJ whole genome shotgun (WGS) entry which is preliminary data.</text>
</comment>
<evidence type="ECO:0000313" key="3">
    <source>
        <dbReference type="Proteomes" id="UP001331761"/>
    </source>
</evidence>
<protein>
    <submittedName>
        <fullName evidence="2">Uncharacterized protein</fullName>
    </submittedName>
</protein>
<sequence length="132" mass="15109">MAKLIIATVVFLAVPVLMERGCCKLDVPMNGTFKEELKNRIGGYLYGGSRTRANDTSVEVCTFVVSSKMPQTRKPPTTLAVRVVDRHMREEDFLHIGIYYSPRLGDMWRFSPINETTYEDSKCARPLKLRYN</sequence>
<dbReference type="AlphaFoldDB" id="A0AAN8IR46"/>
<feature type="chain" id="PRO_5042818270" evidence="1">
    <location>
        <begin position="19"/>
        <end position="132"/>
    </location>
</feature>
<proteinExistence type="predicted"/>
<evidence type="ECO:0000256" key="1">
    <source>
        <dbReference type="SAM" id="SignalP"/>
    </source>
</evidence>
<name>A0AAN8IR46_TRICO</name>
<organism evidence="2 3">
    <name type="scientific">Trichostrongylus colubriformis</name>
    <name type="common">Black scour worm</name>
    <dbReference type="NCBI Taxonomy" id="6319"/>
    <lineage>
        <taxon>Eukaryota</taxon>
        <taxon>Metazoa</taxon>
        <taxon>Ecdysozoa</taxon>
        <taxon>Nematoda</taxon>
        <taxon>Chromadorea</taxon>
        <taxon>Rhabditida</taxon>
        <taxon>Rhabditina</taxon>
        <taxon>Rhabditomorpha</taxon>
        <taxon>Strongyloidea</taxon>
        <taxon>Trichostrongylidae</taxon>
        <taxon>Trichostrongylus</taxon>
    </lineage>
</organism>
<evidence type="ECO:0000313" key="2">
    <source>
        <dbReference type="EMBL" id="KAK5983789.1"/>
    </source>
</evidence>
<dbReference type="EMBL" id="WIXE01003600">
    <property type="protein sequence ID" value="KAK5983789.1"/>
    <property type="molecule type" value="Genomic_DNA"/>
</dbReference>
<reference evidence="2 3" key="1">
    <citation type="submission" date="2019-10" db="EMBL/GenBank/DDBJ databases">
        <title>Assembly and Annotation for the nematode Trichostrongylus colubriformis.</title>
        <authorList>
            <person name="Martin J."/>
        </authorList>
    </citation>
    <scope>NUCLEOTIDE SEQUENCE [LARGE SCALE GENOMIC DNA]</scope>
    <source>
        <strain evidence="2">G859</strain>
        <tissue evidence="2">Whole worm</tissue>
    </source>
</reference>
<keyword evidence="3" id="KW-1185">Reference proteome</keyword>
<keyword evidence="1" id="KW-0732">Signal</keyword>